<keyword evidence="4" id="KW-1185">Reference proteome</keyword>
<comment type="caution">
    <text evidence="3">The sequence shown here is derived from an EMBL/GenBank/DDBJ whole genome shotgun (WGS) entry which is preliminary data.</text>
</comment>
<feature type="domain" description="F-box" evidence="2">
    <location>
        <begin position="57"/>
        <end position="90"/>
    </location>
</feature>
<dbReference type="InterPro" id="IPR009057">
    <property type="entry name" value="Homeodomain-like_sf"/>
</dbReference>
<gene>
    <name evidence="3" type="ORF">RDI58_022879</name>
</gene>
<protein>
    <recommendedName>
        <fullName evidence="2">F-box domain-containing protein</fullName>
    </recommendedName>
</protein>
<reference evidence="3 4" key="1">
    <citation type="submission" date="2024-02" db="EMBL/GenBank/DDBJ databases">
        <title>de novo genome assembly of Solanum bulbocastanum strain 11H21.</title>
        <authorList>
            <person name="Hosaka A.J."/>
        </authorList>
    </citation>
    <scope>NUCLEOTIDE SEQUENCE [LARGE SCALE GENOMIC DNA]</scope>
    <source>
        <tissue evidence="3">Young leaves</tissue>
    </source>
</reference>
<dbReference type="AlphaFoldDB" id="A0AAN8T2X4"/>
<organism evidence="3 4">
    <name type="scientific">Solanum bulbocastanum</name>
    <name type="common">Wild potato</name>
    <dbReference type="NCBI Taxonomy" id="147425"/>
    <lineage>
        <taxon>Eukaryota</taxon>
        <taxon>Viridiplantae</taxon>
        <taxon>Streptophyta</taxon>
        <taxon>Embryophyta</taxon>
        <taxon>Tracheophyta</taxon>
        <taxon>Spermatophyta</taxon>
        <taxon>Magnoliopsida</taxon>
        <taxon>eudicotyledons</taxon>
        <taxon>Gunneridae</taxon>
        <taxon>Pentapetalae</taxon>
        <taxon>asterids</taxon>
        <taxon>lamiids</taxon>
        <taxon>Solanales</taxon>
        <taxon>Solanaceae</taxon>
        <taxon>Solanoideae</taxon>
        <taxon>Solaneae</taxon>
        <taxon>Solanum</taxon>
    </lineage>
</organism>
<dbReference type="Gene3D" id="1.10.10.60">
    <property type="entry name" value="Homeodomain-like"/>
    <property type="match status" value="1"/>
</dbReference>
<dbReference type="SUPFAM" id="SSF46689">
    <property type="entry name" value="Homeodomain-like"/>
    <property type="match status" value="1"/>
</dbReference>
<evidence type="ECO:0000256" key="1">
    <source>
        <dbReference type="SAM" id="Phobius"/>
    </source>
</evidence>
<evidence type="ECO:0000313" key="4">
    <source>
        <dbReference type="Proteomes" id="UP001371456"/>
    </source>
</evidence>
<evidence type="ECO:0000259" key="2">
    <source>
        <dbReference type="Pfam" id="PF00646"/>
    </source>
</evidence>
<dbReference type="InterPro" id="IPR001810">
    <property type="entry name" value="F-box_dom"/>
</dbReference>
<feature type="transmembrane region" description="Helical" evidence="1">
    <location>
        <begin position="130"/>
        <end position="153"/>
    </location>
</feature>
<sequence>MLEFGERIEWTLQNVDDKLISDFCSKMGVKERVLKVWLYNNNKKKNCSKYQPTADILPELVIHKILSNLNYVEASQMTILSKTWLRAWFTNPNLLFVACSGTEEWRRRGKIDTEIVDKIMKRYMAWMRKFLLTSLNLSWTLQHLLVIFSFRLISGLTLLFRMV</sequence>
<dbReference type="Pfam" id="PF00646">
    <property type="entry name" value="F-box"/>
    <property type="match status" value="1"/>
</dbReference>
<dbReference type="SUPFAM" id="SSF81383">
    <property type="entry name" value="F-box domain"/>
    <property type="match status" value="1"/>
</dbReference>
<dbReference type="InterPro" id="IPR036047">
    <property type="entry name" value="F-box-like_dom_sf"/>
</dbReference>
<dbReference type="EMBL" id="JBANQN010000009">
    <property type="protein sequence ID" value="KAK6780695.1"/>
    <property type="molecule type" value="Genomic_DNA"/>
</dbReference>
<keyword evidence="1" id="KW-0472">Membrane</keyword>
<proteinExistence type="predicted"/>
<keyword evidence="1" id="KW-0812">Transmembrane</keyword>
<name>A0AAN8T2X4_SOLBU</name>
<accession>A0AAN8T2X4</accession>
<evidence type="ECO:0000313" key="3">
    <source>
        <dbReference type="EMBL" id="KAK6780695.1"/>
    </source>
</evidence>
<keyword evidence="1" id="KW-1133">Transmembrane helix</keyword>
<dbReference type="Proteomes" id="UP001371456">
    <property type="component" value="Unassembled WGS sequence"/>
</dbReference>